<dbReference type="InterPro" id="IPR050266">
    <property type="entry name" value="AB_hydrolase_sf"/>
</dbReference>
<dbReference type="InterPro" id="IPR000639">
    <property type="entry name" value="Epox_hydrolase-like"/>
</dbReference>
<keyword evidence="3" id="KW-0378">Hydrolase</keyword>
<evidence type="ECO:0000259" key="2">
    <source>
        <dbReference type="Pfam" id="PF00561"/>
    </source>
</evidence>
<organism evidence="3 4">
    <name type="scientific">Rugamonas rivuli</name>
    <dbReference type="NCBI Taxonomy" id="2743358"/>
    <lineage>
        <taxon>Bacteria</taxon>
        <taxon>Pseudomonadati</taxon>
        <taxon>Pseudomonadota</taxon>
        <taxon>Betaproteobacteria</taxon>
        <taxon>Burkholderiales</taxon>
        <taxon>Oxalobacteraceae</taxon>
        <taxon>Telluria group</taxon>
        <taxon>Rugamonas</taxon>
    </lineage>
</organism>
<evidence type="ECO:0000256" key="1">
    <source>
        <dbReference type="SAM" id="MobiDB-lite"/>
    </source>
</evidence>
<reference evidence="3 4" key="1">
    <citation type="submission" date="2019-10" db="EMBL/GenBank/DDBJ databases">
        <title>Two novel species isolated from a subtropical stream in China.</title>
        <authorList>
            <person name="Lu H."/>
        </authorList>
    </citation>
    <scope>NUCLEOTIDE SEQUENCE [LARGE SCALE GENOMIC DNA]</scope>
    <source>
        <strain evidence="3 4">FT103W</strain>
    </source>
</reference>
<dbReference type="RefSeq" id="WP_152809252.1">
    <property type="nucleotide sequence ID" value="NZ_WHUF01000010.1"/>
</dbReference>
<dbReference type="InterPro" id="IPR029058">
    <property type="entry name" value="AB_hydrolase_fold"/>
</dbReference>
<dbReference type="AlphaFoldDB" id="A0A843SMU7"/>
<dbReference type="PANTHER" id="PTHR43798:SF5">
    <property type="entry name" value="MONOACYLGLYCEROL LIPASE ABHD6"/>
    <property type="match status" value="1"/>
</dbReference>
<name>A0A843SMU7_9BURK</name>
<dbReference type="Pfam" id="PF00561">
    <property type="entry name" value="Abhydrolase_1"/>
    <property type="match status" value="1"/>
</dbReference>
<dbReference type="InterPro" id="IPR000073">
    <property type="entry name" value="AB_hydrolase_1"/>
</dbReference>
<dbReference type="Gene3D" id="3.40.50.1820">
    <property type="entry name" value="alpha/beta hydrolase"/>
    <property type="match status" value="1"/>
</dbReference>
<feature type="region of interest" description="Disordered" evidence="1">
    <location>
        <begin position="313"/>
        <end position="333"/>
    </location>
</feature>
<feature type="domain" description="AB hydrolase-1" evidence="2">
    <location>
        <begin position="65"/>
        <end position="294"/>
    </location>
</feature>
<evidence type="ECO:0000313" key="4">
    <source>
        <dbReference type="Proteomes" id="UP000444318"/>
    </source>
</evidence>
<evidence type="ECO:0000313" key="3">
    <source>
        <dbReference type="EMBL" id="MQA23340.1"/>
    </source>
</evidence>
<comment type="caution">
    <text evidence="3">The sequence shown here is derived from an EMBL/GenBank/DDBJ whole genome shotgun (WGS) entry which is preliminary data.</text>
</comment>
<sequence length="333" mass="36028">MIIIYTVLSLAAALLAAVLLFERVAPVRAARLGMALERRRAGLRLRQAALPGCSMPYLEGGSGEVLVLVHGFAGDKDNFTRIARFLTPRYRVLIPDLPGFGDASRDPQAGYAIAEQVERLRIFLDRHAPGRVHLGGNSMGGYIAAQFAAGHPERVASLWLLDAAGTEAAQSSPALTGYRATGAMPLLVPRERDFAQLIASSSQRAFFLPYSVRTALARRAVADFALHTAIMRQVTASPLLERQFHGLRTPALIVWGEEDRILHPSGAAALAALFGEHRVILMPGIGHLPMLEAPRRSAHDYFDFRRRLAQAADHASPAAGAEPAAEALLTEPR</sequence>
<dbReference type="GO" id="GO:0046464">
    <property type="term" value="P:acylglycerol catabolic process"/>
    <property type="evidence" value="ECO:0007669"/>
    <property type="project" value="TreeGrafter"/>
</dbReference>
<dbReference type="PRINTS" id="PR00111">
    <property type="entry name" value="ABHYDROLASE"/>
</dbReference>
<dbReference type="SUPFAM" id="SSF53474">
    <property type="entry name" value="alpha/beta-Hydrolases"/>
    <property type="match status" value="1"/>
</dbReference>
<protein>
    <submittedName>
        <fullName evidence="3">Alpha/beta fold hydrolase</fullName>
    </submittedName>
</protein>
<gene>
    <name evidence="3" type="ORF">GEV01_27835</name>
</gene>
<dbReference type="GO" id="GO:0047372">
    <property type="term" value="F:monoacylglycerol lipase activity"/>
    <property type="evidence" value="ECO:0007669"/>
    <property type="project" value="TreeGrafter"/>
</dbReference>
<dbReference type="Proteomes" id="UP000444318">
    <property type="component" value="Unassembled WGS sequence"/>
</dbReference>
<proteinExistence type="predicted"/>
<dbReference type="EMBL" id="WHUF01000010">
    <property type="protein sequence ID" value="MQA23340.1"/>
    <property type="molecule type" value="Genomic_DNA"/>
</dbReference>
<dbReference type="PANTHER" id="PTHR43798">
    <property type="entry name" value="MONOACYLGLYCEROL LIPASE"/>
    <property type="match status" value="1"/>
</dbReference>
<dbReference type="PRINTS" id="PR00412">
    <property type="entry name" value="EPOXHYDRLASE"/>
</dbReference>
<accession>A0A843SMU7</accession>
<keyword evidence="4" id="KW-1185">Reference proteome</keyword>
<dbReference type="GO" id="GO:0016020">
    <property type="term" value="C:membrane"/>
    <property type="evidence" value="ECO:0007669"/>
    <property type="project" value="TreeGrafter"/>
</dbReference>